<dbReference type="RefSeq" id="WP_121924634.1">
    <property type="nucleotide sequence ID" value="NZ_CBCSGA010000006.1"/>
</dbReference>
<organism evidence="2 3">
    <name type="scientific">Flavobacterium weaverense</name>
    <dbReference type="NCBI Taxonomy" id="271156"/>
    <lineage>
        <taxon>Bacteria</taxon>
        <taxon>Pseudomonadati</taxon>
        <taxon>Bacteroidota</taxon>
        <taxon>Flavobacteriia</taxon>
        <taxon>Flavobacteriales</taxon>
        <taxon>Flavobacteriaceae</taxon>
        <taxon>Flavobacterium</taxon>
    </lineage>
</organism>
<comment type="caution">
    <text evidence="2">The sequence shown here is derived from an EMBL/GenBank/DDBJ whole genome shotgun (WGS) entry which is preliminary data.</text>
</comment>
<gene>
    <name evidence="2" type="ORF">BC961_0903</name>
</gene>
<keyword evidence="1" id="KW-0520">NAD</keyword>
<dbReference type="EMBL" id="REFH01000008">
    <property type="protein sequence ID" value="RMA76924.1"/>
    <property type="molecule type" value="Genomic_DNA"/>
</dbReference>
<keyword evidence="3" id="KW-1185">Reference proteome</keyword>
<name>A0A3L9ZXG0_9FLAO</name>
<dbReference type="PANTHER" id="PTHR43574">
    <property type="entry name" value="EPIMERASE-RELATED"/>
    <property type="match status" value="1"/>
</dbReference>
<dbReference type="Gene3D" id="3.40.50.720">
    <property type="entry name" value="NAD(P)-binding Rossmann-like Domain"/>
    <property type="match status" value="1"/>
</dbReference>
<dbReference type="AlphaFoldDB" id="A0A3L9ZXG0"/>
<dbReference type="InterPro" id="IPR036291">
    <property type="entry name" value="NAD(P)-bd_dom_sf"/>
</dbReference>
<proteinExistence type="predicted"/>
<evidence type="ECO:0000256" key="1">
    <source>
        <dbReference type="ARBA" id="ARBA00023027"/>
    </source>
</evidence>
<evidence type="ECO:0000313" key="2">
    <source>
        <dbReference type="EMBL" id="RMA76924.1"/>
    </source>
</evidence>
<dbReference type="SUPFAM" id="SSF51735">
    <property type="entry name" value="NAD(P)-binding Rossmann-fold domains"/>
    <property type="match status" value="1"/>
</dbReference>
<dbReference type="Proteomes" id="UP000280368">
    <property type="component" value="Unassembled WGS sequence"/>
</dbReference>
<dbReference type="OrthoDB" id="751203at2"/>
<accession>A0A3L9ZXG0</accession>
<sequence>MTKISILGCGWLGMPLAEALLDKGLQINGSTTTVEKLSLLQSENINPFLIDIPSIIDEGSLEMINFSSSMNSFLHGSETLIIDIPPKLRSASVPADEKTFVKKIAALIPFIIKSTVQNVLFVSSTSVYGENQGTVDESTIPEPETESGKQLLECESLLKSNSNFKTTILRFGGLIGFDRQPGKYLAGRENLENPESPVNLIHQKDCIGIILKIIESDYWNETFNAVSPFHPSRESYYSQKAADLNLPLPKFDHSKPSVGKLIENNKIINLLKYTFTEPNL</sequence>
<reference evidence="2 3" key="1">
    <citation type="submission" date="2018-10" db="EMBL/GenBank/DDBJ databases">
        <title>Genomic Encyclopedia of Archaeal and Bacterial Type Strains, Phase II (KMG-II): from individual species to whole genera.</title>
        <authorList>
            <person name="Goeker M."/>
        </authorList>
    </citation>
    <scope>NUCLEOTIDE SEQUENCE [LARGE SCALE GENOMIC DNA]</scope>
    <source>
        <strain evidence="2 3">DSM 19727</strain>
    </source>
</reference>
<protein>
    <submittedName>
        <fullName evidence="2">Nucleoside-diphosphate-sugar epimerase</fullName>
    </submittedName>
</protein>
<evidence type="ECO:0000313" key="3">
    <source>
        <dbReference type="Proteomes" id="UP000280368"/>
    </source>
</evidence>